<organism evidence="2">
    <name type="scientific">marine sediment metagenome</name>
    <dbReference type="NCBI Taxonomy" id="412755"/>
    <lineage>
        <taxon>unclassified sequences</taxon>
        <taxon>metagenomes</taxon>
        <taxon>ecological metagenomes</taxon>
    </lineage>
</organism>
<accession>A0A0F9LJL6</accession>
<reference evidence="2" key="1">
    <citation type="journal article" date="2015" name="Nature">
        <title>Complex archaea that bridge the gap between prokaryotes and eukaryotes.</title>
        <authorList>
            <person name="Spang A."/>
            <person name="Saw J.H."/>
            <person name="Jorgensen S.L."/>
            <person name="Zaremba-Niedzwiedzka K."/>
            <person name="Martijn J."/>
            <person name="Lind A.E."/>
            <person name="van Eijk R."/>
            <person name="Schleper C."/>
            <person name="Guy L."/>
            <person name="Ettema T.J."/>
        </authorList>
    </citation>
    <scope>NUCLEOTIDE SEQUENCE</scope>
</reference>
<name>A0A0F9LJL6_9ZZZZ</name>
<comment type="caution">
    <text evidence="2">The sequence shown here is derived from an EMBL/GenBank/DDBJ whole genome shotgun (WGS) entry which is preliminary data.</text>
</comment>
<gene>
    <name evidence="2" type="ORF">LCGC14_1501770</name>
</gene>
<sequence length="87" mass="9878">MINLNTGTVSPMLESGSDIGKSNRYPGLPVNKFKDKLCKRCNKVCICRTYNRILSSCGAEDKINYRTETACRGYIPKWWVKYAEHAA</sequence>
<proteinExistence type="predicted"/>
<dbReference type="EMBL" id="LAZR01010906">
    <property type="protein sequence ID" value="KKM64405.1"/>
    <property type="molecule type" value="Genomic_DNA"/>
</dbReference>
<evidence type="ECO:0000256" key="1">
    <source>
        <dbReference type="SAM" id="MobiDB-lite"/>
    </source>
</evidence>
<dbReference type="AlphaFoldDB" id="A0A0F9LJL6"/>
<feature type="region of interest" description="Disordered" evidence="1">
    <location>
        <begin position="1"/>
        <end position="26"/>
    </location>
</feature>
<protein>
    <submittedName>
        <fullName evidence="2">Uncharacterized protein</fullName>
    </submittedName>
</protein>
<evidence type="ECO:0000313" key="2">
    <source>
        <dbReference type="EMBL" id="KKM64405.1"/>
    </source>
</evidence>